<proteinExistence type="predicted"/>
<dbReference type="AlphaFoldDB" id="A0A2J8VY45"/>
<evidence type="ECO:0000313" key="1">
    <source>
        <dbReference type="EMBL" id="PNJ62396.1"/>
    </source>
</evidence>
<organism evidence="1">
    <name type="scientific">Pongo abelii</name>
    <name type="common">Sumatran orangutan</name>
    <name type="synonym">Pongo pygmaeus abelii</name>
    <dbReference type="NCBI Taxonomy" id="9601"/>
    <lineage>
        <taxon>Eukaryota</taxon>
        <taxon>Metazoa</taxon>
        <taxon>Chordata</taxon>
        <taxon>Craniata</taxon>
        <taxon>Vertebrata</taxon>
        <taxon>Euteleostomi</taxon>
        <taxon>Mammalia</taxon>
        <taxon>Eutheria</taxon>
        <taxon>Euarchontoglires</taxon>
        <taxon>Primates</taxon>
        <taxon>Haplorrhini</taxon>
        <taxon>Catarrhini</taxon>
        <taxon>Hominidae</taxon>
        <taxon>Pongo</taxon>
    </lineage>
</organism>
<sequence length="36" mass="3848">MGSELIGRLAPRLGLAEPNMLRPAVQSCAWTLQLPG</sequence>
<reference evidence="1" key="1">
    <citation type="submission" date="2017-12" db="EMBL/GenBank/DDBJ databases">
        <title>High-resolution comparative analysis of great ape genomes.</title>
        <authorList>
            <person name="Pollen A."/>
            <person name="Hastie A."/>
            <person name="Hormozdiari F."/>
            <person name="Dougherty M."/>
            <person name="Liu R."/>
            <person name="Chaisson M."/>
            <person name="Hoppe E."/>
            <person name="Hill C."/>
            <person name="Pang A."/>
            <person name="Hillier L."/>
            <person name="Baker C."/>
            <person name="Armstrong J."/>
            <person name="Shendure J."/>
            <person name="Paten B."/>
            <person name="Wilson R."/>
            <person name="Chao H."/>
            <person name="Schneider V."/>
            <person name="Ventura M."/>
            <person name="Kronenberg Z."/>
            <person name="Murali S."/>
            <person name="Gordon D."/>
            <person name="Cantsilieris S."/>
            <person name="Munson K."/>
            <person name="Nelson B."/>
            <person name="Raja A."/>
            <person name="Underwood J."/>
            <person name="Diekhans M."/>
            <person name="Fiddes I."/>
            <person name="Haussler D."/>
            <person name="Eichler E."/>
        </authorList>
    </citation>
    <scope>NUCLEOTIDE SEQUENCE [LARGE SCALE GENOMIC DNA]</scope>
    <source>
        <strain evidence="1">Susie</strain>
    </source>
</reference>
<dbReference type="EMBL" id="NDHI03003406">
    <property type="protein sequence ID" value="PNJ62396.1"/>
    <property type="molecule type" value="Genomic_DNA"/>
</dbReference>
<comment type="caution">
    <text evidence="1">The sequence shown here is derived from an EMBL/GenBank/DDBJ whole genome shotgun (WGS) entry which is preliminary data.</text>
</comment>
<protein>
    <submittedName>
        <fullName evidence="1">ORC6 isoform 1</fullName>
    </submittedName>
</protein>
<accession>A0A2J8VY45</accession>
<name>A0A2J8VY45_PONAB</name>
<gene>
    <name evidence="1" type="ORF">CR201_G0014364</name>
</gene>